<evidence type="ECO:0000313" key="2">
    <source>
        <dbReference type="Proteomes" id="UP001597463"/>
    </source>
</evidence>
<accession>A0ABW5UPL2</accession>
<evidence type="ECO:0000313" key="1">
    <source>
        <dbReference type="EMBL" id="MFD2755180.1"/>
    </source>
</evidence>
<protein>
    <submittedName>
        <fullName evidence="1">Uncharacterized protein</fullName>
    </submittedName>
</protein>
<keyword evidence="2" id="KW-1185">Reference proteome</keyword>
<dbReference type="RefSeq" id="WP_066478218.1">
    <property type="nucleotide sequence ID" value="NZ_BCNT01000008.1"/>
</dbReference>
<dbReference type="EMBL" id="JBHUMV010000006">
    <property type="protein sequence ID" value="MFD2755180.1"/>
    <property type="molecule type" value="Genomic_DNA"/>
</dbReference>
<sequence length="112" mass="11896">MKMKSDALLFGIESSKGDFEGTKYDSTKFHLSVDLGQKGNGETIGIVTRPFKFGDSTELLKWKHLGQYMSAGKPVPVECEFDVVASADGVKLTLLGIKPATQASGKAAAAQA</sequence>
<comment type="caution">
    <text evidence="1">The sequence shown here is derived from an EMBL/GenBank/DDBJ whole genome shotgun (WGS) entry which is preliminary data.</text>
</comment>
<reference evidence="2" key="1">
    <citation type="journal article" date="2019" name="Int. J. Syst. Evol. Microbiol.">
        <title>The Global Catalogue of Microorganisms (GCM) 10K type strain sequencing project: providing services to taxonomists for standard genome sequencing and annotation.</title>
        <authorList>
            <consortium name="The Broad Institute Genomics Platform"/>
            <consortium name="The Broad Institute Genome Sequencing Center for Infectious Disease"/>
            <person name="Wu L."/>
            <person name="Ma J."/>
        </authorList>
    </citation>
    <scope>NUCLEOTIDE SEQUENCE [LARGE SCALE GENOMIC DNA]</scope>
    <source>
        <strain evidence="2">TISTR 1906</strain>
    </source>
</reference>
<dbReference type="Proteomes" id="UP001597463">
    <property type="component" value="Unassembled WGS sequence"/>
</dbReference>
<name>A0ABW5UPL2_9BURK</name>
<gene>
    <name evidence="1" type="ORF">ACFSW6_13870</name>
</gene>
<organism evidence="1 2">
    <name type="scientific">Comamonas terrae</name>
    <dbReference type="NCBI Taxonomy" id="673548"/>
    <lineage>
        <taxon>Bacteria</taxon>
        <taxon>Pseudomonadati</taxon>
        <taxon>Pseudomonadota</taxon>
        <taxon>Betaproteobacteria</taxon>
        <taxon>Burkholderiales</taxon>
        <taxon>Comamonadaceae</taxon>
        <taxon>Comamonas</taxon>
    </lineage>
</organism>
<proteinExistence type="predicted"/>